<dbReference type="Proteomes" id="UP000326169">
    <property type="component" value="Unassembled WGS sequence"/>
</dbReference>
<name>A0A5M3TDH0_LIMPL</name>
<gene>
    <name evidence="1" type="ORF">NIES46_47090</name>
</gene>
<evidence type="ECO:0000313" key="2">
    <source>
        <dbReference type="Proteomes" id="UP000326169"/>
    </source>
</evidence>
<dbReference type="RefSeq" id="WP_014275191.1">
    <property type="nucleotide sequence ID" value="NZ_BIMW01000211.1"/>
</dbReference>
<accession>A0A5M3TDH0</accession>
<organism evidence="1 2">
    <name type="scientific">Limnospira platensis NIES-46</name>
    <dbReference type="NCBI Taxonomy" id="1236695"/>
    <lineage>
        <taxon>Bacteria</taxon>
        <taxon>Bacillati</taxon>
        <taxon>Cyanobacteriota</taxon>
        <taxon>Cyanophyceae</taxon>
        <taxon>Oscillatoriophycideae</taxon>
        <taxon>Oscillatoriales</taxon>
        <taxon>Sirenicapillariaceae</taxon>
        <taxon>Limnospira</taxon>
    </lineage>
</organism>
<proteinExistence type="predicted"/>
<protein>
    <submittedName>
        <fullName evidence="1">Uncharacterized protein</fullName>
    </submittedName>
</protein>
<sequence>MNTALYSSEKPQDLSHLPAGQYELAVVNLWDTNLSQMLYAKKVIYKRHFLLPGHPSDGFPIIRELKALANVPIQYRAIYEFPKTDRQTDKTDSRSRGDYRFLVEQWLERLEYLCQTFDFLEVLPVTAMLRSWRSPYLPNAYMMIKQRETIKQVSLENIEAMEPEWLTENRVLSEEGWMQLLINWDEEFLSCERSKSVAEG</sequence>
<dbReference type="GeneID" id="301685418"/>
<reference evidence="1 2" key="1">
    <citation type="journal article" date="2019" name="J Genomics">
        <title>The Draft Genome of a Hydrogen-producing Cyanobacterium, Arthrospira platensis NIES-46.</title>
        <authorList>
            <person name="Suzuki S."/>
            <person name="Yamaguchi H."/>
            <person name="Kawachi M."/>
        </authorList>
    </citation>
    <scope>NUCLEOTIDE SEQUENCE [LARGE SCALE GENOMIC DNA]</scope>
    <source>
        <strain evidence="1 2">NIES-46</strain>
    </source>
</reference>
<keyword evidence="2" id="KW-1185">Reference proteome</keyword>
<evidence type="ECO:0000313" key="1">
    <source>
        <dbReference type="EMBL" id="GCE96637.1"/>
    </source>
</evidence>
<comment type="caution">
    <text evidence="1">The sequence shown here is derived from an EMBL/GenBank/DDBJ whole genome shotgun (WGS) entry which is preliminary data.</text>
</comment>
<dbReference type="EMBL" id="BIMW01000211">
    <property type="protein sequence ID" value="GCE96637.1"/>
    <property type="molecule type" value="Genomic_DNA"/>
</dbReference>